<gene>
    <name evidence="2" type="ORF">BE21_12295</name>
</gene>
<proteinExistence type="predicted"/>
<feature type="region of interest" description="Disordered" evidence="1">
    <location>
        <begin position="243"/>
        <end position="276"/>
    </location>
</feature>
<evidence type="ECO:0000313" key="2">
    <source>
        <dbReference type="EMBL" id="KYG10391.1"/>
    </source>
</evidence>
<dbReference type="EMBL" id="JEME01000350">
    <property type="protein sequence ID" value="KYG10391.1"/>
    <property type="molecule type" value="Genomic_DNA"/>
</dbReference>
<sequence length="276" mass="29791">MDATLESIFNLYVFTTGRRLFALRQVRALAKEQRFTELVKHCDAAIEHDLATRALERRWAGEPAATGANPAAQRIDVLVDRTLGAIRDHVVAQTQGAAPADPIHKEVAAFLRPIFPVSVQAITSLPYVDELAAVDDIVALLKGELAPAVREFGLGRLVTRLADLAVQYRDALEAPPPSLIDWGRVRAARAEGQGLLLEAVAIILGKHHERTREGTAARLALLAPILQQNEAIGQYLRSRRAIADVNPETGEDEPAAPAPAVGPAQPPGEPERPPIA</sequence>
<name>A0A150U0B2_SORCE</name>
<dbReference type="AlphaFoldDB" id="A0A150U0B2"/>
<protein>
    <submittedName>
        <fullName evidence="2">Uncharacterized protein</fullName>
    </submittedName>
</protein>
<accession>A0A150U0B2</accession>
<evidence type="ECO:0000256" key="1">
    <source>
        <dbReference type="SAM" id="MobiDB-lite"/>
    </source>
</evidence>
<reference evidence="2 3" key="1">
    <citation type="submission" date="2014-02" db="EMBL/GenBank/DDBJ databases">
        <title>The small core and large imbalanced accessory genome model reveals a collaborative survival strategy of Sorangium cellulosum strains in nature.</title>
        <authorList>
            <person name="Han K."/>
            <person name="Peng R."/>
            <person name="Blom J."/>
            <person name="Li Y.-Z."/>
        </authorList>
    </citation>
    <scope>NUCLEOTIDE SEQUENCE [LARGE SCALE GENOMIC DNA]</scope>
    <source>
        <strain evidence="2 3">So0007-03</strain>
    </source>
</reference>
<dbReference type="Proteomes" id="UP000075502">
    <property type="component" value="Unassembled WGS sequence"/>
</dbReference>
<organism evidence="2 3">
    <name type="scientific">Sorangium cellulosum</name>
    <name type="common">Polyangium cellulosum</name>
    <dbReference type="NCBI Taxonomy" id="56"/>
    <lineage>
        <taxon>Bacteria</taxon>
        <taxon>Pseudomonadati</taxon>
        <taxon>Myxococcota</taxon>
        <taxon>Polyangia</taxon>
        <taxon>Polyangiales</taxon>
        <taxon>Polyangiaceae</taxon>
        <taxon>Sorangium</taxon>
    </lineage>
</organism>
<comment type="caution">
    <text evidence="2">The sequence shown here is derived from an EMBL/GenBank/DDBJ whole genome shotgun (WGS) entry which is preliminary data.</text>
</comment>
<evidence type="ECO:0000313" key="3">
    <source>
        <dbReference type="Proteomes" id="UP000075502"/>
    </source>
</evidence>